<dbReference type="Proteomes" id="UP000243488">
    <property type="component" value="Chromosome"/>
</dbReference>
<dbReference type="PANTHER" id="PTHR36115">
    <property type="entry name" value="PROLINE-RICH ANTIGEN HOMOLOG-RELATED"/>
    <property type="match status" value="1"/>
</dbReference>
<dbReference type="PANTHER" id="PTHR36115:SF10">
    <property type="entry name" value="RDD DOMAIN-CONTAINING PROTEIN"/>
    <property type="match status" value="1"/>
</dbReference>
<gene>
    <name evidence="8" type="ORF">BVH74_01275</name>
</gene>
<dbReference type="InterPro" id="IPR010432">
    <property type="entry name" value="RDD"/>
</dbReference>
<dbReference type="RefSeq" id="WP_080048337.1">
    <property type="nucleotide sequence ID" value="NZ_CP020100.1"/>
</dbReference>
<feature type="domain" description="RDD" evidence="7">
    <location>
        <begin position="15"/>
        <end position="152"/>
    </location>
</feature>
<accession>A0A1V0B0M0</accession>
<evidence type="ECO:0000313" key="8">
    <source>
        <dbReference type="EMBL" id="AQZ93479.1"/>
    </source>
</evidence>
<organism evidence="8 9">
    <name type="scientific">Halopseudomonas phragmitis</name>
    <dbReference type="NCBI Taxonomy" id="1931241"/>
    <lineage>
        <taxon>Bacteria</taxon>
        <taxon>Pseudomonadati</taxon>
        <taxon>Pseudomonadota</taxon>
        <taxon>Gammaproteobacteria</taxon>
        <taxon>Pseudomonadales</taxon>
        <taxon>Pseudomonadaceae</taxon>
        <taxon>Halopseudomonas</taxon>
    </lineage>
</organism>
<evidence type="ECO:0000256" key="3">
    <source>
        <dbReference type="ARBA" id="ARBA00022692"/>
    </source>
</evidence>
<name>A0A1V0B0M0_9GAMM</name>
<keyword evidence="4 6" id="KW-1133">Transmembrane helix</keyword>
<evidence type="ECO:0000256" key="5">
    <source>
        <dbReference type="ARBA" id="ARBA00023136"/>
    </source>
</evidence>
<evidence type="ECO:0000259" key="7">
    <source>
        <dbReference type="Pfam" id="PF06271"/>
    </source>
</evidence>
<dbReference type="KEGG" id="ppha:BVH74_01275"/>
<dbReference type="GO" id="GO:0005886">
    <property type="term" value="C:plasma membrane"/>
    <property type="evidence" value="ECO:0007669"/>
    <property type="project" value="UniProtKB-SubCell"/>
</dbReference>
<keyword evidence="2" id="KW-1003">Cell membrane</keyword>
<evidence type="ECO:0000256" key="1">
    <source>
        <dbReference type="ARBA" id="ARBA00004651"/>
    </source>
</evidence>
<comment type="subcellular location">
    <subcellularLocation>
        <location evidence="1">Cell membrane</location>
        <topology evidence="1">Multi-pass membrane protein</topology>
    </subcellularLocation>
</comment>
<reference evidence="8 9" key="1">
    <citation type="submission" date="2017-03" db="EMBL/GenBank/DDBJ databases">
        <title>Complete genome sequence of the novel DNRA strain Pseudomonas sp. S-6-2 isolated from Chinese polluted river sediment. Journal of Biotechnology.</title>
        <authorList>
            <person name="Li J."/>
            <person name="Xiang F."/>
            <person name="Wang L."/>
            <person name="Xi L."/>
            <person name="Liu J."/>
        </authorList>
    </citation>
    <scope>NUCLEOTIDE SEQUENCE [LARGE SCALE GENOMIC DNA]</scope>
    <source>
        <strain evidence="8 9">S-6-2</strain>
    </source>
</reference>
<dbReference type="STRING" id="1931241.BVH74_01275"/>
<keyword evidence="3 6" id="KW-0812">Transmembrane</keyword>
<evidence type="ECO:0000256" key="4">
    <source>
        <dbReference type="ARBA" id="ARBA00022989"/>
    </source>
</evidence>
<protein>
    <recommendedName>
        <fullName evidence="7">RDD domain-containing protein</fullName>
    </recommendedName>
</protein>
<dbReference type="Pfam" id="PF06271">
    <property type="entry name" value="RDD"/>
    <property type="match status" value="1"/>
</dbReference>
<keyword evidence="5 6" id="KW-0472">Membrane</keyword>
<dbReference type="AlphaFoldDB" id="A0A1V0B0M0"/>
<evidence type="ECO:0000256" key="2">
    <source>
        <dbReference type="ARBA" id="ARBA00022475"/>
    </source>
</evidence>
<feature type="transmembrane region" description="Helical" evidence="6">
    <location>
        <begin position="21"/>
        <end position="42"/>
    </location>
</feature>
<feature type="transmembrane region" description="Helical" evidence="6">
    <location>
        <begin position="117"/>
        <end position="139"/>
    </location>
</feature>
<dbReference type="InterPro" id="IPR051791">
    <property type="entry name" value="Pra-immunoreactive"/>
</dbReference>
<dbReference type="EMBL" id="CP020100">
    <property type="protein sequence ID" value="AQZ93479.1"/>
    <property type="molecule type" value="Genomic_DNA"/>
</dbReference>
<feature type="transmembrane region" description="Helical" evidence="6">
    <location>
        <begin position="69"/>
        <end position="89"/>
    </location>
</feature>
<evidence type="ECO:0000313" key="9">
    <source>
        <dbReference type="Proteomes" id="UP000243488"/>
    </source>
</evidence>
<keyword evidence="9" id="KW-1185">Reference proteome</keyword>
<evidence type="ECO:0000256" key="6">
    <source>
        <dbReference type="SAM" id="Phobius"/>
    </source>
</evidence>
<proteinExistence type="predicted"/>
<sequence>MAVKLLNPEGDFPAAGLLRRLAGMFYDFLLCVALVMVLTLGYQQGLLRALYGADTLLAMSEAGQLDRDPLLGVLLLLSLLTFFIGFWSWKGQTLGMQAWRVRLQQPDGRSITLRQGLIRFFVGLASWLCGGLGHLWMLWDKQSRSWQDIASGTQLVRLPKR</sequence>